<name>W4PIX4_9BACE</name>
<dbReference type="AlphaFoldDB" id="W4PIX4"/>
<evidence type="ECO:0000313" key="1">
    <source>
        <dbReference type="EMBL" id="GAE19089.1"/>
    </source>
</evidence>
<organism evidence="1 2">
    <name type="scientific">Bacteroides pyogenes DSM 20611 = JCM 6294</name>
    <dbReference type="NCBI Taxonomy" id="1121100"/>
    <lineage>
        <taxon>Bacteria</taxon>
        <taxon>Pseudomonadati</taxon>
        <taxon>Bacteroidota</taxon>
        <taxon>Bacteroidia</taxon>
        <taxon>Bacteroidales</taxon>
        <taxon>Bacteroidaceae</taxon>
        <taxon>Bacteroides</taxon>
    </lineage>
</organism>
<dbReference type="SUPFAM" id="SSF56935">
    <property type="entry name" value="Porins"/>
    <property type="match status" value="1"/>
</dbReference>
<accession>W4PIX4</accession>
<keyword evidence="1" id="KW-0675">Receptor</keyword>
<dbReference type="Proteomes" id="UP000018842">
    <property type="component" value="Unassembled WGS sequence"/>
</dbReference>
<evidence type="ECO:0000313" key="2">
    <source>
        <dbReference type="Proteomes" id="UP000018842"/>
    </source>
</evidence>
<dbReference type="EMBL" id="BAIR01000017">
    <property type="protein sequence ID" value="GAE19089.1"/>
    <property type="molecule type" value="Genomic_DNA"/>
</dbReference>
<reference evidence="2" key="1">
    <citation type="journal article" date="2014" name="Genome">
        <title>Draft Genome Sequences of Three Strains of Bacteroides pyogenes Isolated from a Cat and Swine.</title>
        <authorList>
            <person name="Sakamoto M."/>
            <person name="Oshima K."/>
            <person name="Suda W."/>
            <person name="Kitamura K."/>
            <person name="Iida T."/>
            <person name="Hattori M."/>
            <person name="Ohkuma M."/>
        </authorList>
    </citation>
    <scope>NUCLEOTIDE SEQUENCE [LARGE SCALE GENOMIC DNA]</scope>
    <source>
        <strain evidence="2">JCM 6294</strain>
    </source>
</reference>
<comment type="caution">
    <text evidence="1">The sequence shown here is derived from an EMBL/GenBank/DDBJ whole genome shotgun (WGS) entry which is preliminary data.</text>
</comment>
<proteinExistence type="predicted"/>
<gene>
    <name evidence="1" type="ORF">JCM6294_2096</name>
</gene>
<dbReference type="eggNOG" id="COG1629">
    <property type="taxonomic scope" value="Bacteria"/>
</dbReference>
<protein>
    <submittedName>
        <fullName evidence="1">TonB-dependent receptor</fullName>
    </submittedName>
</protein>
<sequence length="74" mass="8354">MGWWNLGLGANQYANNSYSKWALLSGVGRVMYNYDNRYLFTGTLRADGSSKFSKDKWGYFPSVAVAGTWAMKLL</sequence>